<feature type="transmembrane region" description="Helical" evidence="6">
    <location>
        <begin position="351"/>
        <end position="373"/>
    </location>
</feature>
<organism evidence="8 9">
    <name type="scientific">Debaryomyces hansenii (strain ATCC 36239 / CBS 767 / BCRC 21394 / JCM 1990 / NBRC 0083 / IGC 2968)</name>
    <name type="common">Yeast</name>
    <name type="synonym">Torulaspora hansenii</name>
    <dbReference type="NCBI Taxonomy" id="284592"/>
    <lineage>
        <taxon>Eukaryota</taxon>
        <taxon>Fungi</taxon>
        <taxon>Dikarya</taxon>
        <taxon>Ascomycota</taxon>
        <taxon>Saccharomycotina</taxon>
        <taxon>Pichiomycetes</taxon>
        <taxon>Debaryomycetaceae</taxon>
        <taxon>Debaryomyces</taxon>
    </lineage>
</organism>
<protein>
    <submittedName>
        <fullName evidence="8">DEHA2F00198p</fullName>
    </submittedName>
</protein>
<dbReference type="InParanoid" id="B5RU74"/>
<feature type="transmembrane region" description="Helical" evidence="6">
    <location>
        <begin position="279"/>
        <end position="302"/>
    </location>
</feature>
<dbReference type="PANTHER" id="PTHR43341">
    <property type="entry name" value="AMINO ACID PERMEASE"/>
    <property type="match status" value="1"/>
</dbReference>
<evidence type="ECO:0000256" key="1">
    <source>
        <dbReference type="ARBA" id="ARBA00004141"/>
    </source>
</evidence>
<comment type="similarity">
    <text evidence="2">Belongs to the amino acid-polyamine-organocation (APC) superfamily. YAT (TC 2.A.3.10) family.</text>
</comment>
<dbReference type="RefSeq" id="XP_002770719.1">
    <property type="nucleotide sequence ID" value="XM_002770673.1"/>
</dbReference>
<feature type="transmembrane region" description="Helical" evidence="6">
    <location>
        <begin position="323"/>
        <end position="339"/>
    </location>
</feature>
<dbReference type="HOGENOM" id="CLU_007946_12_1_1"/>
<proteinExistence type="inferred from homology"/>
<comment type="subcellular location">
    <subcellularLocation>
        <location evidence="1">Membrane</location>
        <topology evidence="1">Multi-pass membrane protein</topology>
    </subcellularLocation>
</comment>
<dbReference type="Pfam" id="PF00324">
    <property type="entry name" value="AA_permease"/>
    <property type="match status" value="1"/>
</dbReference>
<keyword evidence="3 6" id="KW-0812">Transmembrane</keyword>
<reference evidence="8 9" key="1">
    <citation type="journal article" date="2004" name="Nature">
        <title>Genome evolution in yeasts.</title>
        <authorList>
            <consortium name="Genolevures"/>
            <person name="Dujon B."/>
            <person name="Sherman D."/>
            <person name="Fischer G."/>
            <person name="Durrens P."/>
            <person name="Casaregola S."/>
            <person name="Lafontaine I."/>
            <person name="de Montigny J."/>
            <person name="Marck C."/>
            <person name="Neuveglise C."/>
            <person name="Talla E."/>
            <person name="Goffard N."/>
            <person name="Frangeul L."/>
            <person name="Aigle M."/>
            <person name="Anthouard V."/>
            <person name="Babour A."/>
            <person name="Barbe V."/>
            <person name="Barnay S."/>
            <person name="Blanchin S."/>
            <person name="Beckerich J.M."/>
            <person name="Beyne E."/>
            <person name="Bleykasten C."/>
            <person name="Boisrame A."/>
            <person name="Boyer J."/>
            <person name="Cattolico L."/>
            <person name="Confanioleri F."/>
            <person name="de Daruvar A."/>
            <person name="Despons L."/>
            <person name="Fabre E."/>
            <person name="Fairhead C."/>
            <person name="Ferry-Dumazet H."/>
            <person name="Groppi A."/>
            <person name="Hantraye F."/>
            <person name="Hennequin C."/>
            <person name="Jauniaux N."/>
            <person name="Joyet P."/>
            <person name="Kachouri R."/>
            <person name="Kerrest A."/>
            <person name="Koszul R."/>
            <person name="Lemaire M."/>
            <person name="Lesur I."/>
            <person name="Ma L."/>
            <person name="Muller H."/>
            <person name="Nicaud J.M."/>
            <person name="Nikolski M."/>
            <person name="Oztas S."/>
            <person name="Ozier-Kalogeropoulos O."/>
            <person name="Pellenz S."/>
            <person name="Potier S."/>
            <person name="Richard G.F."/>
            <person name="Straub M.L."/>
            <person name="Suleau A."/>
            <person name="Swennene D."/>
            <person name="Tekaia F."/>
            <person name="Wesolowski-Louvel M."/>
            <person name="Westhof E."/>
            <person name="Wirth B."/>
            <person name="Zeniou-Meyer M."/>
            <person name="Zivanovic I."/>
            <person name="Bolotin-Fukuhara M."/>
            <person name="Thierry A."/>
            <person name="Bouchier C."/>
            <person name="Caudron B."/>
            <person name="Scarpelli C."/>
            <person name="Gaillardin C."/>
            <person name="Weissenbach J."/>
            <person name="Wincker P."/>
            <person name="Souciet J.L."/>
        </authorList>
    </citation>
    <scope>NUCLEOTIDE SEQUENCE [LARGE SCALE GENOMIC DNA]</scope>
    <source>
        <strain evidence="9">ATCC 36239 / CBS 767 / BCRC 21394 / JCM 1990 / NBRC 0083 / IGC 2968</strain>
    </source>
</reference>
<evidence type="ECO:0000256" key="2">
    <source>
        <dbReference type="ARBA" id="ARBA00006983"/>
    </source>
</evidence>
<dbReference type="InterPro" id="IPR050524">
    <property type="entry name" value="APC_YAT"/>
</dbReference>
<dbReference type="GO" id="GO:0015171">
    <property type="term" value="F:amino acid transmembrane transporter activity"/>
    <property type="evidence" value="ECO:0007669"/>
    <property type="project" value="TreeGrafter"/>
</dbReference>
<dbReference type="AlphaFoldDB" id="B5RU74"/>
<evidence type="ECO:0000256" key="6">
    <source>
        <dbReference type="SAM" id="Phobius"/>
    </source>
</evidence>
<sequence>MRWIGVYGSIFPNELSATGVVMTYWTDKSPSIFINTFSVIVIAVNCYNVACFGEVEFWFEMSKLSLVIALVLSGIILDLGGIKDQERLGFRYWIYPRPFAAYFATGSLVRFIDFWKAITTVVYSFGGVQTMFIVFAGEALYPRRTTYRAAKRIFFRAFIMYSSPVFVLTLIVPYNNPSIASSTGSAAGSPFVAMKRVGVKGFPHIINGVVLTSALSAQNNAIGEGSRYLYVLAAKGQALQSFLKVNKNKLPYVATIAIGMFLPLAYMSVSSGADNVLGWFTSLISAYLLLKWITIAVNHILLSRAMRNKSILEIYYLIDSKSQVSHLSSPFFWSVIFLLTSDFANFLHGNFVISSFISAYLIIPISLVLYFGYKFIKKMKIKNSSKIKLKQLFQHVVNNPEPPFPKKRPWEYIAAIWDRSLCYLEVGDGRVSNLSTIILDVLLNLYLKHVIILFIASLYIQILRYKLIHYQIQI</sequence>
<dbReference type="VEuPathDB" id="FungiDB:DEHA2F00198g"/>
<keyword evidence="4 6" id="KW-1133">Transmembrane helix</keyword>
<evidence type="ECO:0000313" key="8">
    <source>
        <dbReference type="EMBL" id="CAR66251.1"/>
    </source>
</evidence>
<evidence type="ECO:0000313" key="9">
    <source>
        <dbReference type="Proteomes" id="UP000000599"/>
    </source>
</evidence>
<feature type="domain" description="Amino acid permease/ SLC12A" evidence="7">
    <location>
        <begin position="10"/>
        <end position="382"/>
    </location>
</feature>
<dbReference type="Proteomes" id="UP000000599">
    <property type="component" value="Chromosome F"/>
</dbReference>
<dbReference type="EMBL" id="CR382138">
    <property type="protein sequence ID" value="CAR66251.1"/>
    <property type="molecule type" value="Genomic_DNA"/>
</dbReference>
<dbReference type="OrthoDB" id="3900342at2759"/>
<dbReference type="STRING" id="284592.B5RU74"/>
<feature type="transmembrane region" description="Helical" evidence="6">
    <location>
        <begin position="118"/>
        <end position="141"/>
    </location>
</feature>
<evidence type="ECO:0000256" key="4">
    <source>
        <dbReference type="ARBA" id="ARBA00022989"/>
    </source>
</evidence>
<dbReference type="eggNOG" id="KOG1286">
    <property type="taxonomic scope" value="Eukaryota"/>
</dbReference>
<evidence type="ECO:0000256" key="5">
    <source>
        <dbReference type="ARBA" id="ARBA00023136"/>
    </source>
</evidence>
<feature type="transmembrane region" description="Helical" evidence="6">
    <location>
        <begin position="62"/>
        <end position="82"/>
    </location>
</feature>
<keyword evidence="9" id="KW-1185">Reference proteome</keyword>
<feature type="transmembrane region" description="Helical" evidence="6">
    <location>
        <begin position="437"/>
        <end position="460"/>
    </location>
</feature>
<dbReference type="GeneID" id="8998848"/>
<accession>B5RU74</accession>
<feature type="transmembrane region" description="Helical" evidence="6">
    <location>
        <begin position="153"/>
        <end position="172"/>
    </location>
</feature>
<evidence type="ECO:0000259" key="7">
    <source>
        <dbReference type="Pfam" id="PF00324"/>
    </source>
</evidence>
<gene>
    <name evidence="8" type="ordered locus">DEHA2F00198g</name>
</gene>
<keyword evidence="5 6" id="KW-0472">Membrane</keyword>
<feature type="transmembrane region" description="Helical" evidence="6">
    <location>
        <begin position="32"/>
        <end position="50"/>
    </location>
</feature>
<dbReference type="InterPro" id="IPR004841">
    <property type="entry name" value="AA-permease/SLC12A_dom"/>
</dbReference>
<dbReference type="GO" id="GO:0016020">
    <property type="term" value="C:membrane"/>
    <property type="evidence" value="ECO:0007669"/>
    <property type="project" value="UniProtKB-SubCell"/>
</dbReference>
<feature type="transmembrane region" description="Helical" evidence="6">
    <location>
        <begin position="250"/>
        <end position="267"/>
    </location>
</feature>
<dbReference type="OMA" id="VHWINIE"/>
<dbReference type="KEGG" id="dha:DEHA2F00198g"/>
<name>B5RU74_DEBHA</name>
<dbReference type="Gene3D" id="1.20.1740.10">
    <property type="entry name" value="Amino acid/polyamine transporter I"/>
    <property type="match status" value="1"/>
</dbReference>
<evidence type="ECO:0000256" key="3">
    <source>
        <dbReference type="ARBA" id="ARBA00022692"/>
    </source>
</evidence>
<dbReference type="PANTHER" id="PTHR43341:SF18">
    <property type="entry name" value="AMINO ACID PERMEASE_ SLC12A DOMAIN-CONTAINING PROTEIN"/>
    <property type="match status" value="1"/>
</dbReference>